<dbReference type="RefSeq" id="WP_072716945.1">
    <property type="nucleotide sequence ID" value="NZ_LN889762.1"/>
</dbReference>
<dbReference type="AlphaFoldDB" id="A0A1J1LMU9"/>
<dbReference type="Proteomes" id="UP000184315">
    <property type="component" value="Unassembled WGS sequence"/>
</dbReference>
<reference evidence="2" key="1">
    <citation type="submission" date="2015-10" db="EMBL/GenBank/DDBJ databases">
        <authorList>
            <person name="Regsiter A."/>
            <person name="william w."/>
        </authorList>
    </citation>
    <scope>NUCLEOTIDE SEQUENCE [LARGE SCALE GENOMIC DNA]</scope>
</reference>
<dbReference type="EMBL" id="CZDF01000166">
    <property type="protein sequence ID" value="CUR33893.1"/>
    <property type="molecule type" value="Genomic_DNA"/>
</dbReference>
<evidence type="ECO:0000313" key="2">
    <source>
        <dbReference type="Proteomes" id="UP000184315"/>
    </source>
</evidence>
<gene>
    <name evidence="1" type="ORF">PL921460002</name>
</gene>
<sequence length="95" mass="10673">MPRINDCISCRYYAWDSYLVCALHPAGPDGKTCNDYQFDAEQTGRKFIDFLGLGEPAEIDGVINNPWSEEPTDNWSPPGTKYINGELVLIRESEG</sequence>
<evidence type="ECO:0000313" key="1">
    <source>
        <dbReference type="EMBL" id="CUR33893.1"/>
    </source>
</evidence>
<name>A0A1J1LMU9_9CYAN</name>
<organism evidence="1 2">
    <name type="scientific">Planktothrix tepida PCC 9214</name>
    <dbReference type="NCBI Taxonomy" id="671072"/>
    <lineage>
        <taxon>Bacteria</taxon>
        <taxon>Bacillati</taxon>
        <taxon>Cyanobacteriota</taxon>
        <taxon>Cyanophyceae</taxon>
        <taxon>Oscillatoriophycideae</taxon>
        <taxon>Oscillatoriales</taxon>
        <taxon>Microcoleaceae</taxon>
        <taxon>Planktothrix</taxon>
    </lineage>
</organism>
<protein>
    <submittedName>
        <fullName evidence="1">Uncharacterized protein</fullName>
    </submittedName>
</protein>
<accession>A0A1J1LMU9</accession>
<dbReference type="OrthoDB" id="516763at2"/>
<proteinExistence type="predicted"/>
<keyword evidence="2" id="KW-1185">Reference proteome</keyword>